<organism evidence="1 2">
    <name type="scientific">Phytophthora megakarya</name>
    <dbReference type="NCBI Taxonomy" id="4795"/>
    <lineage>
        <taxon>Eukaryota</taxon>
        <taxon>Sar</taxon>
        <taxon>Stramenopiles</taxon>
        <taxon>Oomycota</taxon>
        <taxon>Peronosporomycetes</taxon>
        <taxon>Peronosporales</taxon>
        <taxon>Peronosporaceae</taxon>
        <taxon>Phytophthora</taxon>
    </lineage>
</organism>
<name>A0A225UPH0_9STRA</name>
<dbReference type="PANTHER" id="PTHR45786:SF74">
    <property type="entry name" value="ATP-DEPENDENT DNA HELICASE"/>
    <property type="match status" value="1"/>
</dbReference>
<proteinExistence type="predicted"/>
<sequence length="106" mass="11850">CIDGKVDLPPRREAPQKLRLLFNNPVFMKSIRAYNNVSVLTSIGATRSESLRVDESVTRRGIYNFRAMGTVFHRMGPLLPPPGGNPMFAQTYINDPDSATRVSSRI</sequence>
<keyword evidence="2" id="KW-1185">Reference proteome</keyword>
<dbReference type="EMBL" id="NBNE01013421">
    <property type="protein sequence ID" value="OWY95097.1"/>
    <property type="molecule type" value="Genomic_DNA"/>
</dbReference>
<dbReference type="STRING" id="4795.A0A225UPH0"/>
<keyword evidence="1" id="KW-0067">ATP-binding</keyword>
<reference evidence="2" key="1">
    <citation type="submission" date="2017-03" db="EMBL/GenBank/DDBJ databases">
        <title>Phytopthora megakarya and P. palmivora, two closely related causual agents of cacao black pod achieved similar genome size and gene model numbers by different mechanisms.</title>
        <authorList>
            <person name="Ali S."/>
            <person name="Shao J."/>
            <person name="Larry D.J."/>
            <person name="Kronmiller B."/>
            <person name="Shen D."/>
            <person name="Strem M.D."/>
            <person name="Melnick R.L."/>
            <person name="Guiltinan M.J."/>
            <person name="Tyler B.M."/>
            <person name="Meinhardt L.W."/>
            <person name="Bailey B.A."/>
        </authorList>
    </citation>
    <scope>NUCLEOTIDE SEQUENCE [LARGE SCALE GENOMIC DNA]</scope>
    <source>
        <strain evidence="2">zdho120</strain>
    </source>
</reference>
<dbReference type="PANTHER" id="PTHR45786">
    <property type="entry name" value="DNA BINDING PROTEIN-LIKE"/>
    <property type="match status" value="1"/>
</dbReference>
<keyword evidence="1" id="KW-0547">Nucleotide-binding</keyword>
<evidence type="ECO:0000313" key="1">
    <source>
        <dbReference type="EMBL" id="OWY95097.1"/>
    </source>
</evidence>
<dbReference type="GO" id="GO:0004386">
    <property type="term" value="F:helicase activity"/>
    <property type="evidence" value="ECO:0007669"/>
    <property type="project" value="UniProtKB-KW"/>
</dbReference>
<protein>
    <submittedName>
        <fullName evidence="1">Helitron helicase</fullName>
    </submittedName>
</protein>
<dbReference type="AlphaFoldDB" id="A0A225UPH0"/>
<comment type="caution">
    <text evidence="1">The sequence shown here is derived from an EMBL/GenBank/DDBJ whole genome shotgun (WGS) entry which is preliminary data.</text>
</comment>
<accession>A0A225UPH0</accession>
<evidence type="ECO:0000313" key="2">
    <source>
        <dbReference type="Proteomes" id="UP000198211"/>
    </source>
</evidence>
<feature type="non-terminal residue" evidence="1">
    <location>
        <position position="1"/>
    </location>
</feature>
<dbReference type="Proteomes" id="UP000198211">
    <property type="component" value="Unassembled WGS sequence"/>
</dbReference>
<gene>
    <name evidence="1" type="ORF">PHMEG_00034989</name>
</gene>
<keyword evidence="1" id="KW-0347">Helicase</keyword>
<dbReference type="OrthoDB" id="108332at2759"/>
<keyword evidence="1" id="KW-0378">Hydrolase</keyword>